<reference evidence="2 3" key="1">
    <citation type="submission" date="2016-06" db="EMBL/GenBank/DDBJ databases">
        <title>Evolution of pathogenesis and genome organization in the Tremellales.</title>
        <authorList>
            <person name="Cuomo C."/>
            <person name="Litvintseva A."/>
            <person name="Heitman J."/>
            <person name="Chen Y."/>
            <person name="Sun S."/>
            <person name="Springer D."/>
            <person name="Dromer F."/>
            <person name="Young S."/>
            <person name="Zeng Q."/>
            <person name="Chapman S."/>
            <person name="Gujja S."/>
            <person name="Saif S."/>
            <person name="Birren B."/>
        </authorList>
    </citation>
    <scope>NUCLEOTIDE SEQUENCE [LARGE SCALE GENOMIC DNA]</scope>
    <source>
        <strain evidence="2 3">ATCC 28783</strain>
    </source>
</reference>
<sequence>MFKLATFFYSLMLAGAASAISLPVKGRGEGMTNADRLKRGLPLRSLTSPYNASRVNAAPAKRSDANQIAYLQAVPPEARKRSPYTQTSYLFYDRDAGIFRLTTDQTQASPFIVPEYGVEEYLYYQRDDTVYPLCSSTWSGGEANNMETDNPGGSTAIVFTLCGSTRPVDQSYGTNTQTPIWTIPPRDFWPAPAGFTYHNADESKTQLNYFFAFIEYGLQYVLGGAIGGNDIGADSYSQINLRFIASLPS</sequence>
<protein>
    <submittedName>
        <fullName evidence="2">Uncharacterized protein</fullName>
    </submittedName>
</protein>
<evidence type="ECO:0000256" key="1">
    <source>
        <dbReference type="SAM" id="SignalP"/>
    </source>
</evidence>
<proteinExistence type="predicted"/>
<dbReference type="InParanoid" id="A0A4Q1BWC2"/>
<dbReference type="VEuPathDB" id="FungiDB:TREMEDRAFT_63482"/>
<keyword evidence="1" id="KW-0732">Signal</keyword>
<gene>
    <name evidence="2" type="ORF">M231_00372</name>
</gene>
<organism evidence="2 3">
    <name type="scientific">Tremella mesenterica</name>
    <name type="common">Jelly fungus</name>
    <dbReference type="NCBI Taxonomy" id="5217"/>
    <lineage>
        <taxon>Eukaryota</taxon>
        <taxon>Fungi</taxon>
        <taxon>Dikarya</taxon>
        <taxon>Basidiomycota</taxon>
        <taxon>Agaricomycotina</taxon>
        <taxon>Tremellomycetes</taxon>
        <taxon>Tremellales</taxon>
        <taxon>Tremellaceae</taxon>
        <taxon>Tremella</taxon>
    </lineage>
</organism>
<feature type="signal peptide" evidence="1">
    <location>
        <begin position="1"/>
        <end position="19"/>
    </location>
</feature>
<accession>A0A4Q1BWC2</accession>
<dbReference type="OrthoDB" id="4584900at2759"/>
<comment type="caution">
    <text evidence="2">The sequence shown here is derived from an EMBL/GenBank/DDBJ whole genome shotgun (WGS) entry which is preliminary data.</text>
</comment>
<dbReference type="Proteomes" id="UP000289152">
    <property type="component" value="Unassembled WGS sequence"/>
</dbReference>
<evidence type="ECO:0000313" key="3">
    <source>
        <dbReference type="Proteomes" id="UP000289152"/>
    </source>
</evidence>
<dbReference type="EMBL" id="SDIL01000002">
    <property type="protein sequence ID" value="RXK42382.1"/>
    <property type="molecule type" value="Genomic_DNA"/>
</dbReference>
<dbReference type="AlphaFoldDB" id="A0A4Q1BWC2"/>
<evidence type="ECO:0000313" key="2">
    <source>
        <dbReference type="EMBL" id="RXK42382.1"/>
    </source>
</evidence>
<keyword evidence="3" id="KW-1185">Reference proteome</keyword>
<feature type="chain" id="PRO_5020789162" evidence="1">
    <location>
        <begin position="20"/>
        <end position="249"/>
    </location>
</feature>
<name>A0A4Q1BWC2_TREME</name>